<accession>A0A1F7GTG7</accession>
<proteinExistence type="predicted"/>
<dbReference type="AlphaFoldDB" id="A0A1F7GTG7"/>
<sequence length="156" mass="16778">MGIIAFFAGMGLVTFGNTNQINSLRQVKDRVTDGLEYAKQKAKAPELYDCSTNELAYNFNLNATSYYVQRCCANPTTKVLVGGSCQQIQQYAFPANISAISSPLPLSVNFYLLNNGSNGTTAGNPIRLKNSSVNKCLDVTVSTSGAIEVFDIADCP</sequence>
<gene>
    <name evidence="1" type="ORF">A2866_03510</name>
</gene>
<reference evidence="1 2" key="1">
    <citation type="journal article" date="2016" name="Nat. Commun.">
        <title>Thousands of microbial genomes shed light on interconnected biogeochemical processes in an aquifer system.</title>
        <authorList>
            <person name="Anantharaman K."/>
            <person name="Brown C.T."/>
            <person name="Hug L.A."/>
            <person name="Sharon I."/>
            <person name="Castelle C.J."/>
            <person name="Probst A.J."/>
            <person name="Thomas B.C."/>
            <person name="Singh A."/>
            <person name="Wilkins M.J."/>
            <person name="Karaoz U."/>
            <person name="Brodie E.L."/>
            <person name="Williams K.H."/>
            <person name="Hubbard S.S."/>
            <person name="Banfield J.F."/>
        </authorList>
    </citation>
    <scope>NUCLEOTIDE SEQUENCE [LARGE SCALE GENOMIC DNA]</scope>
</reference>
<dbReference type="EMBL" id="MFZI01000012">
    <property type="protein sequence ID" value="OGK21802.1"/>
    <property type="molecule type" value="Genomic_DNA"/>
</dbReference>
<organism evidence="1 2">
    <name type="scientific">Candidatus Roizmanbacteria bacterium RIFCSPHIGHO2_01_FULL_39_8</name>
    <dbReference type="NCBI Taxonomy" id="1802033"/>
    <lineage>
        <taxon>Bacteria</taxon>
        <taxon>Candidatus Roizmaniibacteriota</taxon>
    </lineage>
</organism>
<evidence type="ECO:0000313" key="1">
    <source>
        <dbReference type="EMBL" id="OGK21802.1"/>
    </source>
</evidence>
<evidence type="ECO:0008006" key="3">
    <source>
        <dbReference type="Google" id="ProtNLM"/>
    </source>
</evidence>
<dbReference type="Proteomes" id="UP000177026">
    <property type="component" value="Unassembled WGS sequence"/>
</dbReference>
<name>A0A1F7GTG7_9BACT</name>
<comment type="caution">
    <text evidence="1">The sequence shown here is derived from an EMBL/GenBank/DDBJ whole genome shotgun (WGS) entry which is preliminary data.</text>
</comment>
<evidence type="ECO:0000313" key="2">
    <source>
        <dbReference type="Proteomes" id="UP000177026"/>
    </source>
</evidence>
<protein>
    <recommendedName>
        <fullName evidence="3">General secretion pathway GspH domain-containing protein</fullName>
    </recommendedName>
</protein>